<sequence>MLTQPQSVEISRLALLNERHRLEGGRESSIIPFCKPSSIPTPALSGSGSTANIAVIAGPKQCLISAPFG</sequence>
<name>A0A655ZSP1_VIBCL</name>
<dbReference type="Proteomes" id="UP000041770">
    <property type="component" value="Unassembled WGS sequence"/>
</dbReference>
<dbReference type="AlphaFoldDB" id="A0A655ZSP1"/>
<gene>
    <name evidence="1" type="ORF">ERS013200_02362</name>
</gene>
<reference evidence="1 2" key="1">
    <citation type="submission" date="2015-07" db="EMBL/GenBank/DDBJ databases">
        <authorList>
            <consortium name="Pathogen Informatics"/>
        </authorList>
    </citation>
    <scope>NUCLEOTIDE SEQUENCE [LARGE SCALE GENOMIC DNA]</scope>
    <source>
        <strain evidence="1 2">A316</strain>
    </source>
</reference>
<accession>A0A655ZSP1</accession>
<evidence type="ECO:0000313" key="2">
    <source>
        <dbReference type="Proteomes" id="UP000041770"/>
    </source>
</evidence>
<organism evidence="1 2">
    <name type="scientific">Vibrio cholerae</name>
    <dbReference type="NCBI Taxonomy" id="666"/>
    <lineage>
        <taxon>Bacteria</taxon>
        <taxon>Pseudomonadati</taxon>
        <taxon>Pseudomonadota</taxon>
        <taxon>Gammaproteobacteria</taxon>
        <taxon>Vibrionales</taxon>
        <taxon>Vibrionaceae</taxon>
        <taxon>Vibrio</taxon>
    </lineage>
</organism>
<protein>
    <submittedName>
        <fullName evidence="1">Uncharacterized protein</fullName>
    </submittedName>
</protein>
<evidence type="ECO:0000313" key="1">
    <source>
        <dbReference type="EMBL" id="CSC82255.1"/>
    </source>
</evidence>
<dbReference type="EMBL" id="CWQY01000015">
    <property type="protein sequence ID" value="CSC82255.1"/>
    <property type="molecule type" value="Genomic_DNA"/>
</dbReference>
<proteinExistence type="predicted"/>